<dbReference type="GO" id="GO:0008270">
    <property type="term" value="F:zinc ion binding"/>
    <property type="evidence" value="ECO:0007669"/>
    <property type="project" value="UniProtKB-KW"/>
</dbReference>
<comment type="catalytic activity">
    <reaction evidence="11 13">
        <text>O-phospho-L-threonyl-[protein] + H2O = L-threonyl-[protein] + phosphate</text>
        <dbReference type="Rhea" id="RHEA:47004"/>
        <dbReference type="Rhea" id="RHEA-COMP:11060"/>
        <dbReference type="Rhea" id="RHEA-COMP:11605"/>
        <dbReference type="ChEBI" id="CHEBI:15377"/>
        <dbReference type="ChEBI" id="CHEBI:30013"/>
        <dbReference type="ChEBI" id="CHEBI:43474"/>
        <dbReference type="ChEBI" id="CHEBI:61977"/>
        <dbReference type="EC" id="3.1.3.16"/>
    </reaction>
</comment>
<keyword evidence="8 13" id="KW-0539">Nucleus</keyword>
<feature type="compositionally biased region" description="Polar residues" evidence="14">
    <location>
        <begin position="215"/>
        <end position="226"/>
    </location>
</feature>
<comment type="subunit">
    <text evidence="13">Associates with the RNA polymerase II complex.</text>
</comment>
<comment type="function">
    <text evidence="9">Protein phosphatase that displays CTD phosphatase activity and regulates transcription of snRNA genes. Recognizes and binds phosphorylated 'Ser-7' of the C-terminal heptapeptide repeat domain (CTD) of the largest RNA polymerase II subunit POLR2A, and mediates dephosphorylation of 'Ser-5' of the CTD, thereby promoting transcription of snRNA genes. Downstream of EIF2AK3/PERK, dephosphorylates ERN1, a sensor for the endoplasmic reticulum unfolded protein response (UPR), to abort failed ER-stress adaptation and trigger apoptosis.</text>
</comment>
<feature type="compositionally biased region" description="Basic residues" evidence="14">
    <location>
        <begin position="7"/>
        <end position="21"/>
    </location>
</feature>
<keyword evidence="7 13" id="KW-0904">Protein phosphatase</keyword>
<keyword evidence="5 13" id="KW-0378">Hydrolase</keyword>
<dbReference type="PANTHER" id="PTHR14732">
    <property type="entry name" value="RNA POLYMERASE II SUBUNIT B1 CTD PHOSPHATASE RPAP2-RELATED"/>
    <property type="match status" value="1"/>
</dbReference>
<feature type="domain" description="RTR1-type" evidence="15">
    <location>
        <begin position="68"/>
        <end position="151"/>
    </location>
</feature>
<evidence type="ECO:0000256" key="3">
    <source>
        <dbReference type="ARBA" id="ARBA00022723"/>
    </source>
</evidence>
<feature type="compositionally biased region" description="Low complexity" evidence="14">
    <location>
        <begin position="321"/>
        <end position="332"/>
    </location>
</feature>
<evidence type="ECO:0000259" key="15">
    <source>
        <dbReference type="PROSITE" id="PS51479"/>
    </source>
</evidence>
<feature type="compositionally biased region" description="Basic and acidic residues" evidence="14">
    <location>
        <begin position="230"/>
        <end position="244"/>
    </location>
</feature>
<feature type="compositionally biased region" description="Basic and acidic residues" evidence="14">
    <location>
        <begin position="251"/>
        <end position="263"/>
    </location>
</feature>
<feature type="compositionally biased region" description="Polar residues" evidence="14">
    <location>
        <begin position="356"/>
        <end position="370"/>
    </location>
</feature>
<proteinExistence type="inferred from homology"/>
<dbReference type="AlphaFoldDB" id="A0A1A8CTB6"/>
<gene>
    <name evidence="16" type="primary">RPAP2</name>
</gene>
<feature type="compositionally biased region" description="Acidic residues" evidence="14">
    <location>
        <begin position="264"/>
        <end position="284"/>
    </location>
</feature>
<dbReference type="EMBL" id="HADZ01018099">
    <property type="protein sequence ID" value="SBP82040.1"/>
    <property type="molecule type" value="Transcribed_RNA"/>
</dbReference>
<evidence type="ECO:0000256" key="2">
    <source>
        <dbReference type="ARBA" id="ARBA00005676"/>
    </source>
</evidence>
<evidence type="ECO:0000256" key="6">
    <source>
        <dbReference type="ARBA" id="ARBA00022833"/>
    </source>
</evidence>
<comment type="catalytic activity">
    <reaction evidence="10 13">
        <text>O-phospho-L-seryl-[protein] + H2O = L-seryl-[protein] + phosphate</text>
        <dbReference type="Rhea" id="RHEA:20629"/>
        <dbReference type="Rhea" id="RHEA-COMP:9863"/>
        <dbReference type="Rhea" id="RHEA-COMP:11604"/>
        <dbReference type="ChEBI" id="CHEBI:15377"/>
        <dbReference type="ChEBI" id="CHEBI:29999"/>
        <dbReference type="ChEBI" id="CHEBI:43474"/>
        <dbReference type="ChEBI" id="CHEBI:83421"/>
        <dbReference type="EC" id="3.1.3.16"/>
    </reaction>
</comment>
<reference evidence="16" key="1">
    <citation type="submission" date="2016-05" db="EMBL/GenBank/DDBJ databases">
        <authorList>
            <person name="Lavstsen T."/>
            <person name="Jespersen J.S."/>
        </authorList>
    </citation>
    <scope>NUCLEOTIDE SEQUENCE</scope>
    <source>
        <tissue evidence="16">Brain</tissue>
    </source>
</reference>
<feature type="compositionally biased region" description="Pro residues" evidence="14">
    <location>
        <begin position="333"/>
        <end position="343"/>
    </location>
</feature>
<keyword evidence="3 13" id="KW-0479">Metal-binding</keyword>
<dbReference type="InterPro" id="IPR039693">
    <property type="entry name" value="Rtr1/RPAP2"/>
</dbReference>
<comment type="similarity">
    <text evidence="2 12 13">Belongs to the RPAP2 family.</text>
</comment>
<dbReference type="Pfam" id="PF04181">
    <property type="entry name" value="RPAP2_Rtr1"/>
    <property type="match status" value="1"/>
</dbReference>
<feature type="region of interest" description="Disordered" evidence="14">
    <location>
        <begin position="180"/>
        <end position="371"/>
    </location>
</feature>
<comment type="subcellular location">
    <subcellularLocation>
        <location evidence="1 13">Nucleus</location>
    </subcellularLocation>
</comment>
<dbReference type="PROSITE" id="PS51479">
    <property type="entry name" value="ZF_RTR1"/>
    <property type="match status" value="1"/>
</dbReference>
<protein>
    <recommendedName>
        <fullName evidence="13">RNA polymerase II subunit B1 CTD phosphatase RPAP2 homolog</fullName>
        <ecNumber evidence="13">3.1.3.16</ecNumber>
    </recommendedName>
</protein>
<dbReference type="PANTHER" id="PTHR14732:SF0">
    <property type="entry name" value="RNA POLYMERASE II SUBUNIT B1 CTD PHOSPHATASE RPAP2-RELATED"/>
    <property type="match status" value="1"/>
</dbReference>
<evidence type="ECO:0000256" key="1">
    <source>
        <dbReference type="ARBA" id="ARBA00004123"/>
    </source>
</evidence>
<evidence type="ECO:0000256" key="7">
    <source>
        <dbReference type="ARBA" id="ARBA00022912"/>
    </source>
</evidence>
<dbReference type="InterPro" id="IPR038534">
    <property type="entry name" value="Rtr1/RPAP2_sf"/>
</dbReference>
<feature type="compositionally biased region" description="Basic and acidic residues" evidence="14">
    <location>
        <begin position="291"/>
        <end position="308"/>
    </location>
</feature>
<keyword evidence="4 13" id="KW-0863">Zinc-finger</keyword>
<evidence type="ECO:0000256" key="13">
    <source>
        <dbReference type="RuleBase" id="RU367080"/>
    </source>
</evidence>
<evidence type="ECO:0000256" key="9">
    <source>
        <dbReference type="ARBA" id="ARBA00045547"/>
    </source>
</evidence>
<dbReference type="GO" id="GO:0005737">
    <property type="term" value="C:cytoplasm"/>
    <property type="evidence" value="ECO:0007669"/>
    <property type="project" value="TreeGrafter"/>
</dbReference>
<evidence type="ECO:0000256" key="5">
    <source>
        <dbReference type="ARBA" id="ARBA00022801"/>
    </source>
</evidence>
<evidence type="ECO:0000313" key="16">
    <source>
        <dbReference type="EMBL" id="SBP82040.1"/>
    </source>
</evidence>
<dbReference type="Gene3D" id="1.25.40.820">
    <property type="match status" value="1"/>
</dbReference>
<dbReference type="EC" id="3.1.3.16" evidence="13"/>
<organism evidence="16">
    <name type="scientific">Nothobranchius kadleci</name>
    <name type="common">African annual killifish</name>
    <dbReference type="NCBI Taxonomy" id="1051664"/>
    <lineage>
        <taxon>Eukaryota</taxon>
        <taxon>Metazoa</taxon>
        <taxon>Chordata</taxon>
        <taxon>Craniata</taxon>
        <taxon>Vertebrata</taxon>
        <taxon>Euteleostomi</taxon>
        <taxon>Actinopterygii</taxon>
        <taxon>Neopterygii</taxon>
        <taxon>Teleostei</taxon>
        <taxon>Neoteleostei</taxon>
        <taxon>Acanthomorphata</taxon>
        <taxon>Ovalentaria</taxon>
        <taxon>Atherinomorphae</taxon>
        <taxon>Cyprinodontiformes</taxon>
        <taxon>Nothobranchiidae</taxon>
        <taxon>Nothobranchius</taxon>
    </lineage>
</organism>
<evidence type="ECO:0000256" key="10">
    <source>
        <dbReference type="ARBA" id="ARBA00047761"/>
    </source>
</evidence>
<feature type="region of interest" description="Disordered" evidence="14">
    <location>
        <begin position="1"/>
        <end position="33"/>
    </location>
</feature>
<evidence type="ECO:0000256" key="4">
    <source>
        <dbReference type="ARBA" id="ARBA00022771"/>
    </source>
</evidence>
<accession>A0A1A8CTB6</accession>
<feature type="compositionally biased region" description="Acidic residues" evidence="14">
    <location>
        <begin position="431"/>
        <end position="450"/>
    </location>
</feature>
<keyword evidence="6 13" id="KW-0862">Zinc</keyword>
<sequence length="641" mass="72408">MELVESRRRRGGSTKTSRKGGKPPPALMAEEEARRREVVRERLELERRAVKVVERLLESNVSEDVLVDCARLITAANYRDAVEERFLAKLCGYPLCSTKLGKIPTQRYKISTQTNRVYDITERKCFCSNFCYKASKEFELQISTTPLWLRHHESPPEVTLLKPGDRGRYGEEVMLLERSLREDDIENPQASPLEDRPGAQQIPSGGDHGDGSEQEFVSSVLSQQQRPRVHWGDPPKPSDEGELRRKLRRGLQSERSRETGNSKEEEEPEEEDERKEPAAEELDTSDSRSSVCEDQHLSEDRGVEEARGRVKGCSLSEMVASTSSLSEHTPSHTSPPPPPPTGTEPPAETKHGHHNAASSNQPGLSITQVGVSRRGAVGLRDLLKNHTGEPDSVPLSLLKYLKRTLKEWCTEETLKFLYGAGHSLASTSSSEEVEQEELDEDDLEDEDDVMAAEQKRPSAPVPDWETLQKETEQLEFRVREFYRGRWIHLEKEEEENRNEQVEVLDRTRKDPVLPLIDFNAQNLIQTKITVEKLSSCLRDIVGPLGLSMSDVCTELNNLVRTFRLTNTNIIHRTPEWTLLSVVLLHLLSEVSPVVLEALETSASVESLNTLMEGLNLQRRDLLSLVQMFRPPSHVSTCTSPP</sequence>
<dbReference type="GO" id="GO:0008420">
    <property type="term" value="F:RNA polymerase II CTD heptapeptide repeat phosphatase activity"/>
    <property type="evidence" value="ECO:0007669"/>
    <property type="project" value="UniProtKB-UniRule"/>
</dbReference>
<feature type="region of interest" description="Disordered" evidence="14">
    <location>
        <begin position="424"/>
        <end position="461"/>
    </location>
</feature>
<dbReference type="GO" id="GO:0005634">
    <property type="term" value="C:nucleus"/>
    <property type="evidence" value="ECO:0007669"/>
    <property type="project" value="UniProtKB-SubCell"/>
</dbReference>
<dbReference type="GO" id="GO:0043175">
    <property type="term" value="F:RNA polymerase core enzyme binding"/>
    <property type="evidence" value="ECO:0007669"/>
    <property type="project" value="UniProtKB-UniRule"/>
</dbReference>
<evidence type="ECO:0000256" key="8">
    <source>
        <dbReference type="ARBA" id="ARBA00023242"/>
    </source>
</evidence>
<name>A0A1A8CTB6_NOTKA</name>
<evidence type="ECO:0000256" key="11">
    <source>
        <dbReference type="ARBA" id="ARBA00048336"/>
    </source>
</evidence>
<evidence type="ECO:0000256" key="14">
    <source>
        <dbReference type="SAM" id="MobiDB-lite"/>
    </source>
</evidence>
<reference evidence="16" key="2">
    <citation type="submission" date="2016-06" db="EMBL/GenBank/DDBJ databases">
        <title>The genome of a short-lived fish provides insights into sex chromosome evolution and the genetic control of aging.</title>
        <authorList>
            <person name="Reichwald K."/>
            <person name="Felder M."/>
            <person name="Petzold A."/>
            <person name="Koch P."/>
            <person name="Groth M."/>
            <person name="Platzer M."/>
        </authorList>
    </citation>
    <scope>NUCLEOTIDE SEQUENCE</scope>
    <source>
        <tissue evidence="16">Brain</tissue>
    </source>
</reference>
<dbReference type="InterPro" id="IPR007308">
    <property type="entry name" value="Rtr1/RPAP2_dom"/>
</dbReference>
<evidence type="ECO:0000256" key="12">
    <source>
        <dbReference type="PROSITE-ProRule" id="PRU00812"/>
    </source>
</evidence>